<keyword evidence="1 3" id="KW-0472">Membrane</keyword>
<name>A0A1I3UGJ3_9RHOB</name>
<dbReference type="NCBIfam" id="TIGR03349">
    <property type="entry name" value="IV_VI_DotU"/>
    <property type="match status" value="1"/>
</dbReference>
<dbReference type="PROSITE" id="PS51123">
    <property type="entry name" value="OMPA_2"/>
    <property type="match status" value="1"/>
</dbReference>
<feature type="transmembrane region" description="Helical" evidence="3">
    <location>
        <begin position="349"/>
        <end position="373"/>
    </location>
</feature>
<dbReference type="SUPFAM" id="SSF103088">
    <property type="entry name" value="OmpA-like"/>
    <property type="match status" value="1"/>
</dbReference>
<dbReference type="InterPro" id="IPR038522">
    <property type="entry name" value="T4/T6SS_DotU_sf"/>
</dbReference>
<dbReference type="EMBL" id="FORA01000008">
    <property type="protein sequence ID" value="SFJ82160.1"/>
    <property type="molecule type" value="Genomic_DNA"/>
</dbReference>
<dbReference type="InterPro" id="IPR050330">
    <property type="entry name" value="Bact_OuterMem_StrucFunc"/>
</dbReference>
<dbReference type="STRING" id="390807.SAMN04488095_3738"/>
<proteinExistence type="predicted"/>
<dbReference type="Proteomes" id="UP000199110">
    <property type="component" value="Unassembled WGS sequence"/>
</dbReference>
<reference evidence="5 6" key="1">
    <citation type="submission" date="2016-10" db="EMBL/GenBank/DDBJ databases">
        <authorList>
            <person name="de Groot N.N."/>
        </authorList>
    </citation>
    <scope>NUCLEOTIDE SEQUENCE [LARGE SCALE GENOMIC DNA]</scope>
    <source>
        <strain evidence="5 6">DSM 19073</strain>
    </source>
</reference>
<dbReference type="GO" id="GO:0016020">
    <property type="term" value="C:membrane"/>
    <property type="evidence" value="ECO:0007669"/>
    <property type="project" value="UniProtKB-UniRule"/>
</dbReference>
<dbReference type="Pfam" id="PF00691">
    <property type="entry name" value="OmpA"/>
    <property type="match status" value="1"/>
</dbReference>
<feature type="compositionally biased region" description="Low complexity" evidence="2">
    <location>
        <begin position="23"/>
        <end position="35"/>
    </location>
</feature>
<evidence type="ECO:0000256" key="3">
    <source>
        <dbReference type="SAM" id="Phobius"/>
    </source>
</evidence>
<dbReference type="Pfam" id="PF09850">
    <property type="entry name" value="DotU"/>
    <property type="match status" value="1"/>
</dbReference>
<accession>A0A1I3UGJ3</accession>
<dbReference type="InterPro" id="IPR017732">
    <property type="entry name" value="T4/T6SS_DotU"/>
</dbReference>
<organism evidence="5 6">
    <name type="scientific">Jannaschia pohangensis</name>
    <dbReference type="NCBI Taxonomy" id="390807"/>
    <lineage>
        <taxon>Bacteria</taxon>
        <taxon>Pseudomonadati</taxon>
        <taxon>Pseudomonadota</taxon>
        <taxon>Alphaproteobacteria</taxon>
        <taxon>Rhodobacterales</taxon>
        <taxon>Roseobacteraceae</taxon>
        <taxon>Jannaschia</taxon>
    </lineage>
</organism>
<dbReference type="PANTHER" id="PTHR30329">
    <property type="entry name" value="STATOR ELEMENT OF FLAGELLAR MOTOR COMPLEX"/>
    <property type="match status" value="1"/>
</dbReference>
<feature type="region of interest" description="Disordered" evidence="2">
    <location>
        <begin position="1"/>
        <end position="131"/>
    </location>
</feature>
<keyword evidence="3" id="KW-0812">Transmembrane</keyword>
<feature type="domain" description="OmpA-like" evidence="4">
    <location>
        <begin position="435"/>
        <end position="556"/>
    </location>
</feature>
<evidence type="ECO:0000313" key="6">
    <source>
        <dbReference type="Proteomes" id="UP000199110"/>
    </source>
</evidence>
<dbReference type="Gene3D" id="3.30.1330.60">
    <property type="entry name" value="OmpA-like domain"/>
    <property type="match status" value="1"/>
</dbReference>
<dbReference type="InterPro" id="IPR036737">
    <property type="entry name" value="OmpA-like_sf"/>
</dbReference>
<dbReference type="RefSeq" id="WP_092784697.1">
    <property type="nucleotide sequence ID" value="NZ_FORA01000008.1"/>
</dbReference>
<dbReference type="AlphaFoldDB" id="A0A1I3UGJ3"/>
<keyword evidence="6" id="KW-1185">Reference proteome</keyword>
<evidence type="ECO:0000256" key="2">
    <source>
        <dbReference type="SAM" id="MobiDB-lite"/>
    </source>
</evidence>
<dbReference type="PANTHER" id="PTHR30329:SF19">
    <property type="entry name" value="OUTER MEMBRANE PROTEIN, OMPA FAMILY"/>
    <property type="match status" value="1"/>
</dbReference>
<keyword evidence="3" id="KW-1133">Transmembrane helix</keyword>
<sequence length="558" mass="59418">MAGPDDDKDRTVFGQPLPKPGDAPRAVPRPGAGAPPAGGGDRTVIGGALPPGPGGVRSAGGPPAEDTWLGGALPPAGGGAYPPQGQGNTWAPQQPYPPQAQPYPPPHQPYPSQPQPYGQPAPFGGAQSNNGMFPELAQQQAAPQRVAPRISLEAALKPSGLAQTAVRNAIVRAASDMLILLGRLRTGLVEMQSQPLLEHTAREIDRFERRALESGVAPQDAELAKYALAATADDIVQNLPGTDRGAWLQYGMSARFFEDRSSGVNFFRRLEDAMRAPGQRYEVLELMLICLQLGFEGQYRTGAGGAVELQRGRAALYETLRRVVTRPGDDISVTWEAVPLGKRRRYGGLPVWVVMAIAAGMVVALFLTLSTLLNQQGAAVQSGVIALHQGQPAITIERPAAFVPLATPETTQLQRIRDALAPEIASGELDVGTLNDFIYVRLGDVLRFGSGSDRLDGDFTPLANRILAAVNAEEGEVRVVGHTDSIPPNGRGAFKTNEELSIARAITVRDILAQGIDDPDRLEVEGKGSVDPIGDNTTPEGRALNRRVEILIRKEAIQ</sequence>
<feature type="compositionally biased region" description="Pro residues" evidence="2">
    <location>
        <begin position="94"/>
        <end position="119"/>
    </location>
</feature>
<feature type="compositionally biased region" description="Basic and acidic residues" evidence="2">
    <location>
        <begin position="1"/>
        <end position="11"/>
    </location>
</feature>
<evidence type="ECO:0000256" key="1">
    <source>
        <dbReference type="PROSITE-ProRule" id="PRU00473"/>
    </source>
</evidence>
<dbReference type="CDD" id="cd07185">
    <property type="entry name" value="OmpA_C-like"/>
    <property type="match status" value="1"/>
</dbReference>
<evidence type="ECO:0000313" key="5">
    <source>
        <dbReference type="EMBL" id="SFJ82160.1"/>
    </source>
</evidence>
<protein>
    <submittedName>
        <fullName evidence="5">Type VI secretion system protein ImpK</fullName>
    </submittedName>
</protein>
<dbReference type="OrthoDB" id="345640at2"/>
<gene>
    <name evidence="5" type="ORF">SAMN04488095_3738</name>
</gene>
<dbReference type="InterPro" id="IPR006665">
    <property type="entry name" value="OmpA-like"/>
</dbReference>
<dbReference type="Gene3D" id="1.25.40.590">
    <property type="entry name" value="Type IV / VI secretion system, DotU"/>
    <property type="match status" value="1"/>
</dbReference>
<dbReference type="NCBIfam" id="NF038228">
    <property type="entry name" value="IcmH_DotU_IVB"/>
    <property type="match status" value="1"/>
</dbReference>
<evidence type="ECO:0000259" key="4">
    <source>
        <dbReference type="PROSITE" id="PS51123"/>
    </source>
</evidence>
<feature type="compositionally biased region" description="Low complexity" evidence="2">
    <location>
        <begin position="69"/>
        <end position="93"/>
    </location>
</feature>